<keyword evidence="3" id="KW-1185">Reference proteome</keyword>
<proteinExistence type="predicted"/>
<dbReference type="KEGG" id="cohn:KCTCHS21_34090"/>
<feature type="chain" id="PRO_5019052738" description="DUF4825 domain-containing protein" evidence="1">
    <location>
        <begin position="23"/>
        <end position="120"/>
    </location>
</feature>
<keyword evidence="1" id="KW-0732">Signal</keyword>
<evidence type="ECO:0008006" key="4">
    <source>
        <dbReference type="Google" id="ProtNLM"/>
    </source>
</evidence>
<evidence type="ECO:0000256" key="1">
    <source>
        <dbReference type="SAM" id="SignalP"/>
    </source>
</evidence>
<dbReference type="AlphaFoldDB" id="A0A3T1D7E3"/>
<dbReference type="RefSeq" id="WP_130610649.1">
    <property type="nucleotide sequence ID" value="NZ_AP019400.1"/>
</dbReference>
<organism evidence="2 3">
    <name type="scientific">Cohnella abietis</name>
    <dbReference type="NCBI Taxonomy" id="2507935"/>
    <lineage>
        <taxon>Bacteria</taxon>
        <taxon>Bacillati</taxon>
        <taxon>Bacillota</taxon>
        <taxon>Bacilli</taxon>
        <taxon>Bacillales</taxon>
        <taxon>Paenibacillaceae</taxon>
        <taxon>Cohnella</taxon>
    </lineage>
</organism>
<sequence length="120" mass="13414">MRVIVICFLLILAFLTGCSNQARNIPQLSKEIQSLDSYPAHIAWDDNLYGISLEEIHQDGLGIDLGIVERFTLEIKNNGESNILPVGSKIYEIVNIDIKESIAVELDGKYIKANKLQSLQ</sequence>
<gene>
    <name evidence="2" type="ORF">KCTCHS21_34090</name>
</gene>
<evidence type="ECO:0000313" key="2">
    <source>
        <dbReference type="EMBL" id="BBI34010.1"/>
    </source>
</evidence>
<reference evidence="2 3" key="1">
    <citation type="submission" date="2019-01" db="EMBL/GenBank/DDBJ databases">
        <title>Complete genome sequence of Cohnella hallensis HS21 isolated from Korean fir (Abies koreana) rhizospheric soil.</title>
        <authorList>
            <person name="Jiang L."/>
            <person name="Kang S.W."/>
            <person name="Kim S."/>
            <person name="Jung J."/>
            <person name="Kim C.Y."/>
            <person name="Kim D.H."/>
            <person name="Kim S.W."/>
            <person name="Lee J."/>
        </authorList>
    </citation>
    <scope>NUCLEOTIDE SEQUENCE [LARGE SCALE GENOMIC DNA]</scope>
    <source>
        <strain evidence="2 3">HS21</strain>
    </source>
</reference>
<dbReference type="Proteomes" id="UP000289856">
    <property type="component" value="Chromosome"/>
</dbReference>
<dbReference type="EMBL" id="AP019400">
    <property type="protein sequence ID" value="BBI34010.1"/>
    <property type="molecule type" value="Genomic_DNA"/>
</dbReference>
<feature type="signal peptide" evidence="1">
    <location>
        <begin position="1"/>
        <end position="22"/>
    </location>
</feature>
<dbReference type="PROSITE" id="PS51257">
    <property type="entry name" value="PROKAR_LIPOPROTEIN"/>
    <property type="match status" value="1"/>
</dbReference>
<name>A0A3T1D7E3_9BACL</name>
<accession>A0A3T1D7E3</accession>
<dbReference type="OrthoDB" id="2610059at2"/>
<protein>
    <recommendedName>
        <fullName evidence="4">DUF4825 domain-containing protein</fullName>
    </recommendedName>
</protein>
<evidence type="ECO:0000313" key="3">
    <source>
        <dbReference type="Proteomes" id="UP000289856"/>
    </source>
</evidence>